<organism evidence="2 3">
    <name type="scientific">Nocardia otitidiscaviarum</name>
    <dbReference type="NCBI Taxonomy" id="1823"/>
    <lineage>
        <taxon>Bacteria</taxon>
        <taxon>Bacillati</taxon>
        <taxon>Actinomycetota</taxon>
        <taxon>Actinomycetes</taxon>
        <taxon>Mycobacteriales</taxon>
        <taxon>Nocardiaceae</taxon>
        <taxon>Nocardia</taxon>
    </lineage>
</organism>
<keyword evidence="1" id="KW-0732">Signal</keyword>
<dbReference type="GeneID" id="80332723"/>
<proteinExistence type="predicted"/>
<accession>A0A516NJE0</accession>
<dbReference type="EMBL" id="CP041695">
    <property type="protein sequence ID" value="QDP79012.1"/>
    <property type="molecule type" value="Genomic_DNA"/>
</dbReference>
<feature type="chain" id="PRO_5021867323" description="DUF3515 domain-containing protein" evidence="1">
    <location>
        <begin position="26"/>
        <end position="194"/>
    </location>
</feature>
<evidence type="ECO:0000313" key="2">
    <source>
        <dbReference type="EMBL" id="QDP79012.1"/>
    </source>
</evidence>
<feature type="signal peptide" evidence="1">
    <location>
        <begin position="1"/>
        <end position="25"/>
    </location>
</feature>
<dbReference type="AlphaFoldDB" id="A0A516NJE0"/>
<evidence type="ECO:0000256" key="1">
    <source>
        <dbReference type="SAM" id="SignalP"/>
    </source>
</evidence>
<dbReference type="KEGG" id="nod:FOH10_09980"/>
<name>A0A516NJE0_9NOCA</name>
<sequence length="194" mass="21165">MRYFTPLLMVAISPVLLGCSVIADAPDIGRATTAPTSAVAATTTKRAHTSRELCEPVRDFLAGVGAVGVRIERSNWPLDRALPEDSAPLVVCRVESDSELSGFISMKRTGSSADDVDLTELYPEPGYSSPVLLSDKRETGHLSVKTYIGHWIGDFDVNQQYSRDRPETRQLAMSDDQVTAAVQLLIRVTRGLDE</sequence>
<protein>
    <recommendedName>
        <fullName evidence="4">DUF3515 domain-containing protein</fullName>
    </recommendedName>
</protein>
<dbReference type="RefSeq" id="WP_143980485.1">
    <property type="nucleotide sequence ID" value="NZ_CP041695.1"/>
</dbReference>
<gene>
    <name evidence="2" type="ORF">FOH10_09980</name>
</gene>
<dbReference type="PROSITE" id="PS51257">
    <property type="entry name" value="PROKAR_LIPOPROTEIN"/>
    <property type="match status" value="1"/>
</dbReference>
<reference evidence="2 3" key="1">
    <citation type="submission" date="2019-07" db="EMBL/GenBank/DDBJ databases">
        <title>Complete Genome Sequence and Methylome Analysis of Nocardia otitidis-caviarum NEB252.</title>
        <authorList>
            <person name="Fomenkov A."/>
            <person name="Anton B.P."/>
            <person name="Vincze T."/>
            <person name="Roberts R.J."/>
        </authorList>
    </citation>
    <scope>NUCLEOTIDE SEQUENCE [LARGE SCALE GENOMIC DNA]</scope>
    <source>
        <strain evidence="2 3">NEB252</strain>
    </source>
</reference>
<evidence type="ECO:0000313" key="3">
    <source>
        <dbReference type="Proteomes" id="UP000317039"/>
    </source>
</evidence>
<dbReference type="Proteomes" id="UP000317039">
    <property type="component" value="Chromosome"/>
</dbReference>
<evidence type="ECO:0008006" key="4">
    <source>
        <dbReference type="Google" id="ProtNLM"/>
    </source>
</evidence>